<evidence type="ECO:0008006" key="6">
    <source>
        <dbReference type="Google" id="ProtNLM"/>
    </source>
</evidence>
<proteinExistence type="inferred from homology"/>
<evidence type="ECO:0000313" key="4">
    <source>
        <dbReference type="EMBL" id="KAK1937514.1"/>
    </source>
</evidence>
<organism evidence="4 5">
    <name type="scientific">Babesia divergens</name>
    <dbReference type="NCBI Taxonomy" id="32595"/>
    <lineage>
        <taxon>Eukaryota</taxon>
        <taxon>Sar</taxon>
        <taxon>Alveolata</taxon>
        <taxon>Apicomplexa</taxon>
        <taxon>Aconoidasida</taxon>
        <taxon>Piroplasmida</taxon>
        <taxon>Babesiidae</taxon>
        <taxon>Babesia</taxon>
    </lineage>
</organism>
<evidence type="ECO:0000313" key="5">
    <source>
        <dbReference type="Proteomes" id="UP001195914"/>
    </source>
</evidence>
<dbReference type="GO" id="GO:0031981">
    <property type="term" value="C:nuclear lumen"/>
    <property type="evidence" value="ECO:0007669"/>
    <property type="project" value="UniProtKB-ARBA"/>
</dbReference>
<sequence length="138" mass="15141">MDESLTNSDPRTQLPKLCNFEMLNGMIGSHVRLVGRVLSNEGGNLVLESPDGAKVLCVIKQPAAHDLSQVVEITGVVMSSPQSRGASIHLEQYGTIHNWDDHVNLEHLNDAIRYTNQQRIAKYLKFPGDAGVTSHPSI</sequence>
<dbReference type="AlphaFoldDB" id="A0AAD9GFH1"/>
<reference evidence="4" key="2">
    <citation type="submission" date="2021-05" db="EMBL/GenBank/DDBJ databases">
        <authorList>
            <person name="Pain A."/>
        </authorList>
    </citation>
    <scope>NUCLEOTIDE SEQUENCE</scope>
    <source>
        <strain evidence="4">1802A</strain>
    </source>
</reference>
<keyword evidence="5" id="KW-1185">Reference proteome</keyword>
<dbReference type="InterPro" id="IPR012340">
    <property type="entry name" value="NA-bd_OB-fold"/>
</dbReference>
<protein>
    <recommendedName>
        <fullName evidence="6">Replication factor A protein 3</fullName>
    </recommendedName>
</protein>
<dbReference type="GO" id="GO:0003677">
    <property type="term" value="F:DNA binding"/>
    <property type="evidence" value="ECO:0007669"/>
    <property type="project" value="InterPro"/>
</dbReference>
<accession>A0AAD9GFH1</accession>
<comment type="subcellular location">
    <subcellularLocation>
        <location evidence="1">Nucleus</location>
    </subcellularLocation>
</comment>
<comment type="caution">
    <text evidence="4">The sequence shown here is derived from an EMBL/GenBank/DDBJ whole genome shotgun (WGS) entry which is preliminary data.</text>
</comment>
<keyword evidence="3" id="KW-0539">Nucleus</keyword>
<evidence type="ECO:0000256" key="3">
    <source>
        <dbReference type="ARBA" id="ARBA00023242"/>
    </source>
</evidence>
<dbReference type="Gene3D" id="2.40.50.140">
    <property type="entry name" value="Nucleic acid-binding proteins"/>
    <property type="match status" value="1"/>
</dbReference>
<dbReference type="Pfam" id="PF08661">
    <property type="entry name" value="Rep_fac-A_3"/>
    <property type="match status" value="1"/>
</dbReference>
<evidence type="ECO:0000256" key="2">
    <source>
        <dbReference type="ARBA" id="ARBA00009761"/>
    </source>
</evidence>
<name>A0AAD9GFH1_BABDI</name>
<evidence type="ECO:0000256" key="1">
    <source>
        <dbReference type="ARBA" id="ARBA00004123"/>
    </source>
</evidence>
<gene>
    <name evidence="4" type="ORF">X943_002473</name>
</gene>
<dbReference type="InterPro" id="IPR013970">
    <property type="entry name" value="Rfa2"/>
</dbReference>
<dbReference type="SUPFAM" id="SSF50249">
    <property type="entry name" value="Nucleic acid-binding proteins"/>
    <property type="match status" value="1"/>
</dbReference>
<dbReference type="EMBL" id="JAHBMH010000033">
    <property type="protein sequence ID" value="KAK1937514.1"/>
    <property type="molecule type" value="Genomic_DNA"/>
</dbReference>
<dbReference type="GO" id="GO:0006310">
    <property type="term" value="P:DNA recombination"/>
    <property type="evidence" value="ECO:0007669"/>
    <property type="project" value="InterPro"/>
</dbReference>
<dbReference type="Proteomes" id="UP001195914">
    <property type="component" value="Unassembled WGS sequence"/>
</dbReference>
<comment type="similarity">
    <text evidence="2">Belongs to the replication factor A protein 3 family.</text>
</comment>
<dbReference type="GO" id="GO:0006260">
    <property type="term" value="P:DNA replication"/>
    <property type="evidence" value="ECO:0007669"/>
    <property type="project" value="InterPro"/>
</dbReference>
<dbReference type="GO" id="GO:0006281">
    <property type="term" value="P:DNA repair"/>
    <property type="evidence" value="ECO:0007669"/>
    <property type="project" value="InterPro"/>
</dbReference>
<reference evidence="4" key="1">
    <citation type="journal article" date="2014" name="Nucleic Acids Res.">
        <title>The evolutionary dynamics of variant antigen genes in Babesia reveal a history of genomic innovation underlying host-parasite interaction.</title>
        <authorList>
            <person name="Jackson A.P."/>
            <person name="Otto T.D."/>
            <person name="Darby A."/>
            <person name="Ramaprasad A."/>
            <person name="Xia D."/>
            <person name="Echaide I.E."/>
            <person name="Farber M."/>
            <person name="Gahlot S."/>
            <person name="Gamble J."/>
            <person name="Gupta D."/>
            <person name="Gupta Y."/>
            <person name="Jackson L."/>
            <person name="Malandrin L."/>
            <person name="Malas T.B."/>
            <person name="Moussa E."/>
            <person name="Nair M."/>
            <person name="Reid A.J."/>
            <person name="Sanders M."/>
            <person name="Sharma J."/>
            <person name="Tracey A."/>
            <person name="Quail M.A."/>
            <person name="Weir W."/>
            <person name="Wastling J.M."/>
            <person name="Hall N."/>
            <person name="Willadsen P."/>
            <person name="Lingelbach K."/>
            <person name="Shiels B."/>
            <person name="Tait A."/>
            <person name="Berriman M."/>
            <person name="Allred D.R."/>
            <person name="Pain A."/>
        </authorList>
    </citation>
    <scope>NUCLEOTIDE SEQUENCE</scope>
    <source>
        <strain evidence="4">1802A</strain>
    </source>
</reference>